<evidence type="ECO:0000256" key="7">
    <source>
        <dbReference type="SAM" id="SignalP"/>
    </source>
</evidence>
<evidence type="ECO:0000256" key="5">
    <source>
        <dbReference type="ARBA" id="ARBA00022801"/>
    </source>
</evidence>
<reference evidence="9 10" key="1">
    <citation type="submission" date="2023-04" db="EMBL/GenBank/DDBJ databases">
        <title>A novel bacteria isolated from coastal sediment.</title>
        <authorList>
            <person name="Liu X.-J."/>
            <person name="Du Z.-J."/>
        </authorList>
    </citation>
    <scope>NUCLEOTIDE SEQUENCE [LARGE SCALE GENOMIC DNA]</scope>
    <source>
        <strain evidence="9 10">SDUM461004</strain>
    </source>
</reference>
<dbReference type="InterPro" id="IPR000917">
    <property type="entry name" value="Sulfatase_N"/>
</dbReference>
<keyword evidence="5" id="KW-0378">Hydrolase</keyword>
<evidence type="ECO:0000313" key="10">
    <source>
        <dbReference type="Proteomes" id="UP001243717"/>
    </source>
</evidence>
<protein>
    <submittedName>
        <fullName evidence="9">Sulfatase</fullName>
    </submittedName>
</protein>
<dbReference type="InterPro" id="IPR017850">
    <property type="entry name" value="Alkaline_phosphatase_core_sf"/>
</dbReference>
<dbReference type="InterPro" id="IPR035874">
    <property type="entry name" value="IDS"/>
</dbReference>
<dbReference type="PANTHER" id="PTHR45953:SF1">
    <property type="entry name" value="IDURONATE 2-SULFATASE"/>
    <property type="match status" value="1"/>
</dbReference>
<evidence type="ECO:0000256" key="6">
    <source>
        <dbReference type="ARBA" id="ARBA00022837"/>
    </source>
</evidence>
<evidence type="ECO:0000256" key="1">
    <source>
        <dbReference type="ARBA" id="ARBA00001913"/>
    </source>
</evidence>
<proteinExistence type="inferred from homology"/>
<dbReference type="Pfam" id="PF00884">
    <property type="entry name" value="Sulfatase"/>
    <property type="match status" value="1"/>
</dbReference>
<name>A0ABU1AGQ3_9BACT</name>
<dbReference type="SUPFAM" id="SSF53649">
    <property type="entry name" value="Alkaline phosphatase-like"/>
    <property type="match status" value="1"/>
</dbReference>
<evidence type="ECO:0000313" key="9">
    <source>
        <dbReference type="EMBL" id="MDQ8193030.1"/>
    </source>
</evidence>
<keyword evidence="6" id="KW-0106">Calcium</keyword>
<evidence type="ECO:0000256" key="3">
    <source>
        <dbReference type="ARBA" id="ARBA00022723"/>
    </source>
</evidence>
<evidence type="ECO:0000259" key="8">
    <source>
        <dbReference type="Pfam" id="PF00884"/>
    </source>
</evidence>
<organism evidence="9 10">
    <name type="scientific">Thalassobacterium sedimentorum</name>
    <dbReference type="NCBI Taxonomy" id="3041258"/>
    <lineage>
        <taxon>Bacteria</taxon>
        <taxon>Pseudomonadati</taxon>
        <taxon>Verrucomicrobiota</taxon>
        <taxon>Opitutia</taxon>
        <taxon>Puniceicoccales</taxon>
        <taxon>Coraliomargaritaceae</taxon>
        <taxon>Thalassobacterium</taxon>
    </lineage>
</organism>
<dbReference type="CDD" id="cd16030">
    <property type="entry name" value="iduronate-2-sulfatase"/>
    <property type="match status" value="1"/>
</dbReference>
<comment type="similarity">
    <text evidence="2">Belongs to the sulfatase family.</text>
</comment>
<evidence type="ECO:0000256" key="4">
    <source>
        <dbReference type="ARBA" id="ARBA00022729"/>
    </source>
</evidence>
<evidence type="ECO:0000256" key="2">
    <source>
        <dbReference type="ARBA" id="ARBA00008779"/>
    </source>
</evidence>
<dbReference type="Gene3D" id="3.40.720.10">
    <property type="entry name" value="Alkaline Phosphatase, subunit A"/>
    <property type="match status" value="1"/>
</dbReference>
<feature type="chain" id="PRO_5047296998" evidence="7">
    <location>
        <begin position="26"/>
        <end position="543"/>
    </location>
</feature>
<dbReference type="Proteomes" id="UP001243717">
    <property type="component" value="Unassembled WGS sequence"/>
</dbReference>
<keyword evidence="10" id="KW-1185">Reference proteome</keyword>
<sequence>MNTPQNLLILIITLLLCLSPCLSEADQPDAKKNVLFVIVDDLRPVLGSYGDPIAETPAMDRLAKSSMRFDNAYCQVAMCGPSRASLISGLRPTTTGYVKHGKSLNHYIPDDYTTLPKQFTHSGYITKPIGKIHHNHSGDSRPGDWTEAWYNGQVNNALSPYRVYADPANIEKNKTTRGELIEIKDADDSQYGTYALAEDAINSIQLYEKDARPFFIALGFYRPHVPWIAPQHYYDLYNTEEKNRLIDQTYLTKPNGKPFDAKTELPKGVGIYADNYMNQKQYEGTPEGGCDGLDMEGARHWIRAYYASVSLVDAQLGRVIDYLEANDLMKETIIVVTSDHGYHLADHGNIWAKQTAFRDAARIPLLIHAPELTHQHSATDAPVELIDIYPTLVDLAGIEPPAQPNGLRLEGKSLRPLLEQPNAPWKEAAFHIWLSPVGSKYYLESSMTTRRYRYSEAWTVNGKGNDIMGSFGVDASDPDLYLEDAPYNRELYDHWEDPKEHRNLIHNLSNAPENAALNSLVDAYHHTLNKHHGWKAYHLNFDL</sequence>
<dbReference type="EMBL" id="JARXIC010000002">
    <property type="protein sequence ID" value="MDQ8193030.1"/>
    <property type="molecule type" value="Genomic_DNA"/>
</dbReference>
<dbReference type="RefSeq" id="WP_308983539.1">
    <property type="nucleotide sequence ID" value="NZ_JARXIC010000002.1"/>
</dbReference>
<feature type="domain" description="Sulfatase N-terminal" evidence="8">
    <location>
        <begin position="32"/>
        <end position="398"/>
    </location>
</feature>
<comment type="cofactor">
    <cofactor evidence="1">
        <name>Ca(2+)</name>
        <dbReference type="ChEBI" id="CHEBI:29108"/>
    </cofactor>
</comment>
<gene>
    <name evidence="9" type="ORF">QEH59_01240</name>
</gene>
<comment type="caution">
    <text evidence="9">The sequence shown here is derived from an EMBL/GenBank/DDBJ whole genome shotgun (WGS) entry which is preliminary data.</text>
</comment>
<dbReference type="PANTHER" id="PTHR45953">
    <property type="entry name" value="IDURONATE 2-SULFATASE"/>
    <property type="match status" value="1"/>
</dbReference>
<feature type="signal peptide" evidence="7">
    <location>
        <begin position="1"/>
        <end position="25"/>
    </location>
</feature>
<keyword evidence="4 7" id="KW-0732">Signal</keyword>
<keyword evidence="3" id="KW-0479">Metal-binding</keyword>
<accession>A0ABU1AGQ3</accession>